<comment type="catalytic activity">
    <reaction evidence="13 16">
        <text>O-phospho-L-seryl-[protein] + H2O = L-seryl-[protein] + phosphate</text>
        <dbReference type="Rhea" id="RHEA:20629"/>
        <dbReference type="Rhea" id="RHEA-COMP:9863"/>
        <dbReference type="Rhea" id="RHEA-COMP:11604"/>
        <dbReference type="ChEBI" id="CHEBI:15377"/>
        <dbReference type="ChEBI" id="CHEBI:29999"/>
        <dbReference type="ChEBI" id="CHEBI:43474"/>
        <dbReference type="ChEBI" id="CHEBI:83421"/>
        <dbReference type="EC" id="3.1.3.16"/>
    </reaction>
</comment>
<feature type="domain" description="RTR1-type" evidence="19">
    <location>
        <begin position="47"/>
        <end position="129"/>
    </location>
</feature>
<evidence type="ECO:0000256" key="4">
    <source>
        <dbReference type="ARBA" id="ARBA00022692"/>
    </source>
</evidence>
<dbReference type="InterPro" id="IPR009914">
    <property type="entry name" value="DPM2"/>
</dbReference>
<keyword evidence="9 16" id="KW-0904">Protein phosphatase</keyword>
<comment type="catalytic activity">
    <reaction evidence="14 16">
        <text>O-phospho-L-threonyl-[protein] + H2O = L-threonyl-[protein] + phosphate</text>
        <dbReference type="Rhea" id="RHEA:47004"/>
        <dbReference type="Rhea" id="RHEA-COMP:11060"/>
        <dbReference type="Rhea" id="RHEA-COMP:11605"/>
        <dbReference type="ChEBI" id="CHEBI:15377"/>
        <dbReference type="ChEBI" id="CHEBI:30013"/>
        <dbReference type="ChEBI" id="CHEBI:43474"/>
        <dbReference type="ChEBI" id="CHEBI:61977"/>
        <dbReference type="EC" id="3.1.3.16"/>
    </reaction>
</comment>
<keyword evidence="6 16" id="KW-0863">Zinc-finger</keyword>
<dbReference type="STRING" id="70415.A0A5S6R1R4"/>
<feature type="transmembrane region" description="Helical" evidence="18">
    <location>
        <begin position="466"/>
        <end position="491"/>
    </location>
</feature>
<dbReference type="GO" id="GO:0005789">
    <property type="term" value="C:endoplasmic reticulum membrane"/>
    <property type="evidence" value="ECO:0007669"/>
    <property type="project" value="InterPro"/>
</dbReference>
<keyword evidence="5 16" id="KW-0479">Metal-binding</keyword>
<sequence length="576" mass="64134">MVEKAQSLPRALMSSVPKGKLEVYERKRFEVMEALTSPVLDKQTVIEMCQYIDSSSFHSVAEERYLNGVCGYVLCSNSSPPKRMLPTYSLRGNRILLNKERVWFCSRVCNERHCYLAVQIPEEPFWARTKTEQWSLEFLESSDKSPARFSRRGVQADLSDLTSALSAISLDKNSSGTHANEELEPDVDSSDRDCEQLSNGDIENATCAEVAEENRSSQKNASTAESAVCSLASTSHVAPLTNGEHLESIRARYFEKAGSRLKMKTKAPALIDPKPLPISVSASVSAGGVKLTQTEFEDTCRMVQQWFKGIKLNWAAGGKRRQTVISSQEAVKQIRLTCAADLHDDKRLRRSIFYAGVSKSLPLLCQGIGLELAGVYKDDLKFIISALQLEPGNVVLKPAQWLLTAHFLFSIISFKRPELMQAMESEKGQAFCDQLLSSTDCASDAYRKMAGEPTDRQRSLTRYETIGYLLITFAVFFFAYYTCWVILLPFFDPDQPVWKLFPPHVYAFAVPSTVIGVIIAVAVAAACISRSQCKHLSVEPEDISDWSPVRKAAVVGDGRWRVASCSLEKSDSSDSE</sequence>
<keyword evidence="7 16" id="KW-0378">Hydrolase</keyword>
<evidence type="ECO:0000256" key="12">
    <source>
        <dbReference type="ARBA" id="ARBA00023242"/>
    </source>
</evidence>
<evidence type="ECO:0000313" key="21">
    <source>
        <dbReference type="WBParaSite" id="TMUE_3000013591.1"/>
    </source>
</evidence>
<dbReference type="GO" id="GO:0008270">
    <property type="term" value="F:zinc ion binding"/>
    <property type="evidence" value="ECO:0007669"/>
    <property type="project" value="UniProtKB-KW"/>
</dbReference>
<evidence type="ECO:0000256" key="3">
    <source>
        <dbReference type="ARBA" id="ARBA00005676"/>
    </source>
</evidence>
<proteinExistence type="inferred from homology"/>
<dbReference type="PANTHER" id="PTHR14732">
    <property type="entry name" value="RNA POLYMERASE II SUBUNIT B1 CTD PHOSPHATASE RPAP2-RELATED"/>
    <property type="match status" value="1"/>
</dbReference>
<keyword evidence="10 18" id="KW-1133">Transmembrane helix</keyword>
<dbReference type="WBParaSite" id="TMUE_3000013591.1">
    <property type="protein sequence ID" value="TMUE_3000013591.1"/>
    <property type="gene ID" value="WBGene00289960"/>
</dbReference>
<keyword evidence="12 16" id="KW-0539">Nucleus</keyword>
<dbReference type="AlphaFoldDB" id="A0A5S6R1R4"/>
<evidence type="ECO:0000256" key="18">
    <source>
        <dbReference type="SAM" id="Phobius"/>
    </source>
</evidence>
<dbReference type="EC" id="3.1.3.16" evidence="16"/>
<feature type="transmembrane region" description="Helical" evidence="18">
    <location>
        <begin position="503"/>
        <end position="528"/>
    </location>
</feature>
<evidence type="ECO:0000256" key="2">
    <source>
        <dbReference type="ARBA" id="ARBA00004141"/>
    </source>
</evidence>
<dbReference type="InterPro" id="IPR038534">
    <property type="entry name" value="Rtr1/RPAP2_sf"/>
</dbReference>
<dbReference type="Gene3D" id="1.25.40.820">
    <property type="match status" value="1"/>
</dbReference>
<keyword evidence="20" id="KW-1185">Reference proteome</keyword>
<dbReference type="GO" id="GO:0005634">
    <property type="term" value="C:nucleus"/>
    <property type="evidence" value="ECO:0007669"/>
    <property type="project" value="UniProtKB-SubCell"/>
</dbReference>
<evidence type="ECO:0000256" key="10">
    <source>
        <dbReference type="ARBA" id="ARBA00022989"/>
    </source>
</evidence>
<evidence type="ECO:0000256" key="15">
    <source>
        <dbReference type="PROSITE-ProRule" id="PRU00812"/>
    </source>
</evidence>
<evidence type="ECO:0000313" key="20">
    <source>
        <dbReference type="Proteomes" id="UP000046395"/>
    </source>
</evidence>
<evidence type="ECO:0000256" key="16">
    <source>
        <dbReference type="RuleBase" id="RU367080"/>
    </source>
</evidence>
<comment type="subcellular location">
    <subcellularLocation>
        <location evidence="2">Membrane</location>
        <topology evidence="2">Multi-pass membrane protein</topology>
    </subcellularLocation>
    <subcellularLocation>
        <location evidence="1 16">Nucleus</location>
    </subcellularLocation>
</comment>
<keyword evidence="8 16" id="KW-0862">Zinc</keyword>
<dbReference type="GO" id="GO:0008420">
    <property type="term" value="F:RNA polymerase II CTD heptapeptide repeat phosphatase activity"/>
    <property type="evidence" value="ECO:0007669"/>
    <property type="project" value="UniProtKB-UniRule"/>
</dbReference>
<evidence type="ECO:0000256" key="8">
    <source>
        <dbReference type="ARBA" id="ARBA00022833"/>
    </source>
</evidence>
<evidence type="ECO:0000256" key="5">
    <source>
        <dbReference type="ARBA" id="ARBA00022723"/>
    </source>
</evidence>
<evidence type="ECO:0000256" key="9">
    <source>
        <dbReference type="ARBA" id="ARBA00022912"/>
    </source>
</evidence>
<feature type="region of interest" description="Disordered" evidence="17">
    <location>
        <begin position="172"/>
        <end position="195"/>
    </location>
</feature>
<comment type="function">
    <text evidence="16">Putative RNA polymerase II subunit B1 C-terminal domain (CTD) phosphatase involved in RNA polymerase II transcription regulation.</text>
</comment>
<protein>
    <recommendedName>
        <fullName evidence="16">RNA polymerase II subunit B1 CTD phosphatase RPAP2 homolog</fullName>
        <ecNumber evidence="16">3.1.3.16</ecNumber>
    </recommendedName>
</protein>
<organism evidence="20 21">
    <name type="scientific">Trichuris muris</name>
    <name type="common">Mouse whipworm</name>
    <dbReference type="NCBI Taxonomy" id="70415"/>
    <lineage>
        <taxon>Eukaryota</taxon>
        <taxon>Metazoa</taxon>
        <taxon>Ecdysozoa</taxon>
        <taxon>Nematoda</taxon>
        <taxon>Enoplea</taxon>
        <taxon>Dorylaimia</taxon>
        <taxon>Trichinellida</taxon>
        <taxon>Trichuridae</taxon>
        <taxon>Trichuris</taxon>
    </lineage>
</organism>
<evidence type="ECO:0000256" key="6">
    <source>
        <dbReference type="ARBA" id="ARBA00022771"/>
    </source>
</evidence>
<evidence type="ECO:0000256" key="17">
    <source>
        <dbReference type="SAM" id="MobiDB-lite"/>
    </source>
</evidence>
<dbReference type="GO" id="GO:0180047">
    <property type="term" value="P:dolichol phosphate mannose biosynthetic process"/>
    <property type="evidence" value="ECO:0007669"/>
    <property type="project" value="InterPro"/>
</dbReference>
<evidence type="ECO:0000256" key="13">
    <source>
        <dbReference type="ARBA" id="ARBA00047761"/>
    </source>
</evidence>
<comment type="similarity">
    <text evidence="3 15 16">Belongs to the RPAP2 family.</text>
</comment>
<dbReference type="GO" id="GO:0030234">
    <property type="term" value="F:enzyme regulator activity"/>
    <property type="evidence" value="ECO:0007669"/>
    <property type="project" value="InterPro"/>
</dbReference>
<keyword evidence="4 18" id="KW-0812">Transmembrane</keyword>
<dbReference type="InterPro" id="IPR039693">
    <property type="entry name" value="Rtr1/RPAP2"/>
</dbReference>
<dbReference type="Pfam" id="PF04181">
    <property type="entry name" value="RPAP2_Rtr1"/>
    <property type="match status" value="1"/>
</dbReference>
<name>A0A5S6R1R4_TRIMR</name>
<accession>A0A5S6R1R4</accession>
<keyword evidence="11 18" id="KW-0472">Membrane</keyword>
<evidence type="ECO:0000256" key="14">
    <source>
        <dbReference type="ARBA" id="ARBA00048336"/>
    </source>
</evidence>
<evidence type="ECO:0000256" key="1">
    <source>
        <dbReference type="ARBA" id="ARBA00004123"/>
    </source>
</evidence>
<dbReference type="GO" id="GO:0043175">
    <property type="term" value="F:RNA polymerase core enzyme binding"/>
    <property type="evidence" value="ECO:0007669"/>
    <property type="project" value="UniProtKB-UniRule"/>
</dbReference>
<evidence type="ECO:0000256" key="7">
    <source>
        <dbReference type="ARBA" id="ARBA00022801"/>
    </source>
</evidence>
<reference evidence="21" key="1">
    <citation type="submission" date="2019-12" db="UniProtKB">
        <authorList>
            <consortium name="WormBaseParasite"/>
        </authorList>
    </citation>
    <scope>IDENTIFICATION</scope>
</reference>
<dbReference type="Proteomes" id="UP000046395">
    <property type="component" value="Unassembled WGS sequence"/>
</dbReference>
<dbReference type="PANTHER" id="PTHR14732:SF0">
    <property type="entry name" value="RNA POLYMERASE II SUBUNIT B1 CTD PHOSPHATASE RPAP2-RELATED"/>
    <property type="match status" value="1"/>
</dbReference>
<dbReference type="PROSITE" id="PS51479">
    <property type="entry name" value="ZF_RTR1"/>
    <property type="match status" value="1"/>
</dbReference>
<dbReference type="InterPro" id="IPR007308">
    <property type="entry name" value="Rtr1/RPAP2_dom"/>
</dbReference>
<evidence type="ECO:0000256" key="11">
    <source>
        <dbReference type="ARBA" id="ARBA00023136"/>
    </source>
</evidence>
<evidence type="ECO:0000259" key="19">
    <source>
        <dbReference type="PROSITE" id="PS51479"/>
    </source>
</evidence>
<dbReference type="Pfam" id="PF07297">
    <property type="entry name" value="DPM2"/>
    <property type="match status" value="1"/>
</dbReference>